<comment type="function">
    <text evidence="10">Involved in the biosynthesis of the chorismate, which leads to the biosynthesis of aromatic amino acids. Catalyzes the reversible NADPH linked reduction of 3-dehydroshikimate (DHSA) to yield shikimate (SA).</text>
</comment>
<feature type="binding site" evidence="10">
    <location>
        <position position="96"/>
    </location>
    <ligand>
        <name>shikimate</name>
        <dbReference type="ChEBI" id="CHEBI:36208"/>
    </ligand>
</feature>
<evidence type="ECO:0000313" key="15">
    <source>
        <dbReference type="Proteomes" id="UP000426246"/>
    </source>
</evidence>
<feature type="binding site" evidence="10">
    <location>
        <position position="87"/>
    </location>
    <ligand>
        <name>NADP(+)</name>
        <dbReference type="ChEBI" id="CHEBI:58349"/>
    </ligand>
</feature>
<evidence type="ECO:0000313" key="14">
    <source>
        <dbReference type="EMBL" id="QGQ95672.1"/>
    </source>
</evidence>
<dbReference type="GO" id="GO:0009073">
    <property type="term" value="P:aromatic amino acid family biosynthetic process"/>
    <property type="evidence" value="ECO:0007669"/>
    <property type="project" value="UniProtKB-KW"/>
</dbReference>
<dbReference type="GO" id="GO:0004764">
    <property type="term" value="F:shikimate 3-dehydrogenase (NADP+) activity"/>
    <property type="evidence" value="ECO:0007669"/>
    <property type="project" value="UniProtKB-UniRule"/>
</dbReference>
<dbReference type="GO" id="GO:0050661">
    <property type="term" value="F:NADP binding"/>
    <property type="evidence" value="ECO:0007669"/>
    <property type="project" value="InterPro"/>
</dbReference>
<dbReference type="GO" id="GO:0005829">
    <property type="term" value="C:cytosol"/>
    <property type="evidence" value="ECO:0007669"/>
    <property type="project" value="TreeGrafter"/>
</dbReference>
<feature type="binding site" evidence="10">
    <location>
        <position position="228"/>
    </location>
    <ligand>
        <name>NADP(+)</name>
        <dbReference type="ChEBI" id="CHEBI:58349"/>
    </ligand>
</feature>
<keyword evidence="4 10" id="KW-0560">Oxidoreductase</keyword>
<dbReference type="UniPathway" id="UPA00053">
    <property type="reaction ID" value="UER00087"/>
</dbReference>
<sequence>MSSNQTINSLTTFYGVFGSPISHSRSPLMLNRAFQENGINAAYAAFHIEQGTLKAAIDGIRALRFRGVNVTIPYKVEVMSYLDEIDEGARVIGAVNTIVNENGKLIGYNTDGIGYVRSLCEETGISLQGKRVLLLGAGGAGRGIAYALAKAGAEIVWVSNRTESKANELVSYISLLTEAKYIAAEAIAGIIDKVDLVVNNTSLGMYPNINEIPLDPSLLHDKLVVSDIIYTPMETLFLKEARARGAKTHGGLGMFIYQGAYAFEYWTGQNAPIQAMREIVLQSLTE</sequence>
<dbReference type="Pfam" id="PF08501">
    <property type="entry name" value="Shikimate_dh_N"/>
    <property type="match status" value="1"/>
</dbReference>
<dbReference type="Gene3D" id="3.40.50.720">
    <property type="entry name" value="NAD(P)-binding Rossmann-like Domain"/>
    <property type="match status" value="1"/>
</dbReference>
<evidence type="ECO:0000256" key="5">
    <source>
        <dbReference type="ARBA" id="ARBA00023141"/>
    </source>
</evidence>
<evidence type="ECO:0000256" key="4">
    <source>
        <dbReference type="ARBA" id="ARBA00023002"/>
    </source>
</evidence>
<dbReference type="NCBIfam" id="TIGR00507">
    <property type="entry name" value="aroE"/>
    <property type="match status" value="1"/>
</dbReference>
<feature type="binding site" evidence="10">
    <location>
        <position position="258"/>
    </location>
    <ligand>
        <name>shikimate</name>
        <dbReference type="ChEBI" id="CHEBI:36208"/>
    </ligand>
</feature>
<dbReference type="AlphaFoldDB" id="A0A6B8RJA7"/>
<dbReference type="PANTHER" id="PTHR21089:SF1">
    <property type="entry name" value="BIFUNCTIONAL 3-DEHYDROQUINATE DEHYDRATASE_SHIKIMATE DEHYDROGENASE, CHLOROPLASTIC"/>
    <property type="match status" value="1"/>
</dbReference>
<dbReference type="SUPFAM" id="SSF51735">
    <property type="entry name" value="NAD(P)-binding Rossmann-fold domains"/>
    <property type="match status" value="1"/>
</dbReference>
<feature type="domain" description="Shikimate dehydrogenase substrate binding N-terminal" evidence="12">
    <location>
        <begin position="16"/>
        <end position="98"/>
    </location>
</feature>
<dbReference type="SUPFAM" id="SSF53223">
    <property type="entry name" value="Aminoacid dehydrogenase-like, N-terminal domain"/>
    <property type="match status" value="1"/>
</dbReference>
<dbReference type="KEGG" id="ppsc:EHS13_12665"/>
<feature type="binding site" evidence="10">
    <location>
        <position position="230"/>
    </location>
    <ligand>
        <name>shikimate</name>
        <dbReference type="ChEBI" id="CHEBI:36208"/>
    </ligand>
</feature>
<dbReference type="EC" id="1.1.1.25" evidence="10"/>
<dbReference type="Gene3D" id="3.40.50.10860">
    <property type="entry name" value="Leucine Dehydrogenase, chain A, domain 1"/>
    <property type="match status" value="1"/>
</dbReference>
<keyword evidence="2 10" id="KW-0028">Amino-acid biosynthesis</keyword>
<evidence type="ECO:0000256" key="3">
    <source>
        <dbReference type="ARBA" id="ARBA00022857"/>
    </source>
</evidence>
<keyword evidence="15" id="KW-1185">Reference proteome</keyword>
<protein>
    <recommendedName>
        <fullName evidence="10">Shikimate dehydrogenase (NADP(+))</fullName>
        <shortName evidence="10">SDH</shortName>
        <ecNumber evidence="10">1.1.1.25</ecNumber>
    </recommendedName>
</protein>
<gene>
    <name evidence="10 14" type="primary">aroE</name>
    <name evidence="14" type="ORF">EHS13_12665</name>
</gene>
<feature type="binding site" evidence="10">
    <location>
        <position position="111"/>
    </location>
    <ligand>
        <name>shikimate</name>
        <dbReference type="ChEBI" id="CHEBI:36208"/>
    </ligand>
</feature>
<comment type="catalytic activity">
    <reaction evidence="8">
        <text>shikimate + NAD(+) = 3-dehydroshikimate + NADH + H(+)</text>
        <dbReference type="Rhea" id="RHEA:17741"/>
        <dbReference type="ChEBI" id="CHEBI:15378"/>
        <dbReference type="ChEBI" id="CHEBI:16630"/>
        <dbReference type="ChEBI" id="CHEBI:36208"/>
        <dbReference type="ChEBI" id="CHEBI:57540"/>
        <dbReference type="ChEBI" id="CHEBI:57945"/>
    </reaction>
</comment>
<keyword evidence="3 10" id="KW-0521">NADP</keyword>
<dbReference type="InterPro" id="IPR013708">
    <property type="entry name" value="Shikimate_DH-bd_N"/>
</dbReference>
<comment type="catalytic activity">
    <reaction evidence="6 10">
        <text>shikimate + NADP(+) = 3-dehydroshikimate + NADPH + H(+)</text>
        <dbReference type="Rhea" id="RHEA:17737"/>
        <dbReference type="ChEBI" id="CHEBI:15378"/>
        <dbReference type="ChEBI" id="CHEBI:16630"/>
        <dbReference type="ChEBI" id="CHEBI:36208"/>
        <dbReference type="ChEBI" id="CHEBI:57783"/>
        <dbReference type="ChEBI" id="CHEBI:58349"/>
        <dbReference type="EC" id="1.1.1.25"/>
    </reaction>
</comment>
<dbReference type="GO" id="GO:0009423">
    <property type="term" value="P:chorismate biosynthetic process"/>
    <property type="evidence" value="ECO:0007669"/>
    <property type="project" value="UniProtKB-UniRule"/>
</dbReference>
<dbReference type="InterPro" id="IPR036291">
    <property type="entry name" value="NAD(P)-bd_dom_sf"/>
</dbReference>
<accession>A0A6B8RJA7</accession>
<dbReference type="CDD" id="cd01065">
    <property type="entry name" value="NAD_bind_Shikimate_DH"/>
    <property type="match status" value="1"/>
</dbReference>
<feature type="binding site" evidence="10">
    <location>
        <begin position="24"/>
        <end position="26"/>
    </location>
    <ligand>
        <name>shikimate</name>
        <dbReference type="ChEBI" id="CHEBI:36208"/>
    </ligand>
</feature>
<comment type="catalytic activity">
    <reaction evidence="7">
        <text>L-quinate + NAD(+) = 3-dehydroquinate + NADH + H(+)</text>
        <dbReference type="Rhea" id="RHEA:22364"/>
        <dbReference type="ChEBI" id="CHEBI:15378"/>
        <dbReference type="ChEBI" id="CHEBI:29751"/>
        <dbReference type="ChEBI" id="CHEBI:32364"/>
        <dbReference type="ChEBI" id="CHEBI:57540"/>
        <dbReference type="ChEBI" id="CHEBI:57945"/>
        <dbReference type="EC" id="1.1.1.24"/>
    </reaction>
</comment>
<keyword evidence="5 10" id="KW-0057">Aromatic amino acid biosynthesis</keyword>
<feature type="binding site" evidence="10">
    <location>
        <position position="251"/>
    </location>
    <ligand>
        <name>NADP(+)</name>
        <dbReference type="ChEBI" id="CHEBI:58349"/>
    </ligand>
</feature>
<evidence type="ECO:0000256" key="7">
    <source>
        <dbReference type="ARBA" id="ARBA00051639"/>
    </source>
</evidence>
<evidence type="ECO:0000259" key="13">
    <source>
        <dbReference type="Pfam" id="PF18317"/>
    </source>
</evidence>
<feature type="binding site" evidence="10">
    <location>
        <begin position="136"/>
        <end position="140"/>
    </location>
    <ligand>
        <name>NADP(+)</name>
        <dbReference type="ChEBI" id="CHEBI:58349"/>
    </ligand>
</feature>
<dbReference type="NCBIfam" id="NF001319">
    <property type="entry name" value="PRK00258.3-3"/>
    <property type="match status" value="1"/>
</dbReference>
<dbReference type="GO" id="GO:0008652">
    <property type="term" value="P:amino acid biosynthetic process"/>
    <property type="evidence" value="ECO:0007669"/>
    <property type="project" value="UniProtKB-KW"/>
</dbReference>
<evidence type="ECO:0000256" key="10">
    <source>
        <dbReference type="HAMAP-Rule" id="MF_00222"/>
    </source>
</evidence>
<comment type="similarity">
    <text evidence="10">Belongs to the shikimate dehydrogenase family.</text>
</comment>
<dbReference type="RefSeq" id="WP_155700708.1">
    <property type="nucleotide sequence ID" value="NZ_CP034235.1"/>
</dbReference>
<feature type="binding site" evidence="10">
    <location>
        <begin position="160"/>
        <end position="165"/>
    </location>
    <ligand>
        <name>NADP(+)</name>
        <dbReference type="ChEBI" id="CHEBI:58349"/>
    </ligand>
</feature>
<dbReference type="InterPro" id="IPR046346">
    <property type="entry name" value="Aminoacid_DH-like_N_sf"/>
</dbReference>
<reference evidence="15" key="1">
    <citation type="submission" date="2018-11" db="EMBL/GenBank/DDBJ databases">
        <title>Complete genome sequence of Paenibacillus sp. ML311-T8.</title>
        <authorList>
            <person name="Nam Y.-D."/>
            <person name="Kang J."/>
            <person name="Chung W.-H."/>
            <person name="Park Y.S."/>
        </authorList>
    </citation>
    <scope>NUCLEOTIDE SEQUENCE [LARGE SCALE GENOMIC DNA]</scope>
    <source>
        <strain evidence="15">ML311-T8</strain>
    </source>
</reference>
<evidence type="ECO:0000259" key="12">
    <source>
        <dbReference type="Pfam" id="PF08501"/>
    </source>
</evidence>
<evidence type="ECO:0000256" key="1">
    <source>
        <dbReference type="ARBA" id="ARBA00004871"/>
    </source>
</evidence>
<comment type="pathway">
    <text evidence="1 10">Metabolic intermediate biosynthesis; chorismate biosynthesis; chorismate from D-erythrose 4-phosphate and phosphoenolpyruvate: step 4/7.</text>
</comment>
<evidence type="ECO:0000256" key="8">
    <source>
        <dbReference type="ARBA" id="ARBA00052329"/>
    </source>
</evidence>
<dbReference type="EMBL" id="CP034235">
    <property type="protein sequence ID" value="QGQ95672.1"/>
    <property type="molecule type" value="Genomic_DNA"/>
</dbReference>
<comment type="pathway">
    <text evidence="9">Aromatic compound metabolism; 3,4-dihydroxybenzoate biosynthesis; 3-dehydroquinate from D-quinate (NAD(+) route).</text>
</comment>
<proteinExistence type="inferred from homology"/>
<dbReference type="InterPro" id="IPR006151">
    <property type="entry name" value="Shikm_DH/Glu-tRNA_Rdtase"/>
</dbReference>
<feature type="domain" description="Quinate/shikimate 5-dehydrogenase/glutamyl-tRNA reductase" evidence="11">
    <location>
        <begin position="125"/>
        <end position="202"/>
    </location>
</feature>
<feature type="domain" description="SDH C-terminal" evidence="13">
    <location>
        <begin position="251"/>
        <end position="281"/>
    </location>
</feature>
<dbReference type="GO" id="GO:0030266">
    <property type="term" value="F:quinate 3-dehydrogenase (NAD+) activity"/>
    <property type="evidence" value="ECO:0007669"/>
    <property type="project" value="UniProtKB-EC"/>
</dbReference>
<dbReference type="InterPro" id="IPR041121">
    <property type="entry name" value="SDH_C"/>
</dbReference>
<dbReference type="InterPro" id="IPR011342">
    <property type="entry name" value="Shikimate_DH"/>
</dbReference>
<dbReference type="GO" id="GO:0052734">
    <property type="term" value="F:shikimate 3-dehydrogenase (NAD+) activity"/>
    <property type="evidence" value="ECO:0007669"/>
    <property type="project" value="RHEA"/>
</dbReference>
<dbReference type="FunFam" id="3.40.50.720:FF:000086">
    <property type="entry name" value="Quinate/shikimate dehydrogenase"/>
    <property type="match status" value="1"/>
</dbReference>
<evidence type="ECO:0000256" key="2">
    <source>
        <dbReference type="ARBA" id="ARBA00022605"/>
    </source>
</evidence>
<evidence type="ECO:0000256" key="6">
    <source>
        <dbReference type="ARBA" id="ARBA00049442"/>
    </source>
</evidence>
<dbReference type="Pfam" id="PF18317">
    <property type="entry name" value="SDH_C"/>
    <property type="match status" value="1"/>
</dbReference>
<evidence type="ECO:0000259" key="11">
    <source>
        <dbReference type="Pfam" id="PF01488"/>
    </source>
</evidence>
<evidence type="ECO:0000256" key="9">
    <source>
        <dbReference type="ARBA" id="ARBA00060613"/>
    </source>
</evidence>
<dbReference type="InterPro" id="IPR022893">
    <property type="entry name" value="Shikimate_DH_fam"/>
</dbReference>
<dbReference type="OrthoDB" id="9792692at2"/>
<comment type="subunit">
    <text evidence="10">Homodimer.</text>
</comment>
<dbReference type="Pfam" id="PF01488">
    <property type="entry name" value="Shikimate_DH"/>
    <property type="match status" value="1"/>
</dbReference>
<dbReference type="PANTHER" id="PTHR21089">
    <property type="entry name" value="SHIKIMATE DEHYDROGENASE"/>
    <property type="match status" value="1"/>
</dbReference>
<feature type="active site" description="Proton acceptor" evidence="10">
    <location>
        <position position="75"/>
    </location>
</feature>
<dbReference type="HAMAP" id="MF_00222">
    <property type="entry name" value="Shikimate_DH_AroE"/>
    <property type="match status" value="1"/>
</dbReference>
<dbReference type="Proteomes" id="UP000426246">
    <property type="component" value="Chromosome"/>
</dbReference>
<organism evidence="14 15">
    <name type="scientific">Paenibacillus psychroresistens</name>
    <dbReference type="NCBI Taxonomy" id="1778678"/>
    <lineage>
        <taxon>Bacteria</taxon>
        <taxon>Bacillati</taxon>
        <taxon>Bacillota</taxon>
        <taxon>Bacilli</taxon>
        <taxon>Bacillales</taxon>
        <taxon>Paenibacillaceae</taxon>
        <taxon>Paenibacillus</taxon>
    </lineage>
</organism>
<feature type="binding site" evidence="10">
    <location>
        <position position="71"/>
    </location>
    <ligand>
        <name>shikimate</name>
        <dbReference type="ChEBI" id="CHEBI:36208"/>
    </ligand>
</feature>
<name>A0A6B8RJA7_9BACL</name>
<dbReference type="FunFam" id="3.40.50.10860:FF:000004">
    <property type="entry name" value="Quinate/shikimate dehydrogenase"/>
    <property type="match status" value="1"/>
</dbReference>
<dbReference type="GO" id="GO:0019632">
    <property type="term" value="P:shikimate metabolic process"/>
    <property type="evidence" value="ECO:0007669"/>
    <property type="project" value="InterPro"/>
</dbReference>